<evidence type="ECO:0000313" key="3">
    <source>
        <dbReference type="Proteomes" id="UP000642809"/>
    </source>
</evidence>
<dbReference type="EMBL" id="BMYF01000006">
    <property type="protein sequence ID" value="GHB33542.1"/>
    <property type="molecule type" value="Genomic_DNA"/>
</dbReference>
<feature type="signal peptide" evidence="1">
    <location>
        <begin position="1"/>
        <end position="19"/>
    </location>
</feature>
<organism evidence="2 3">
    <name type="scientific">Mongoliitalea lutea</name>
    <dbReference type="NCBI Taxonomy" id="849756"/>
    <lineage>
        <taxon>Bacteria</taxon>
        <taxon>Pseudomonadati</taxon>
        <taxon>Bacteroidota</taxon>
        <taxon>Cytophagia</taxon>
        <taxon>Cytophagales</taxon>
        <taxon>Cyclobacteriaceae</taxon>
        <taxon>Mongoliitalea</taxon>
    </lineage>
</organism>
<keyword evidence="1" id="KW-0732">Signal</keyword>
<dbReference type="PROSITE" id="PS51257">
    <property type="entry name" value="PROKAR_LIPOPROTEIN"/>
    <property type="match status" value="1"/>
</dbReference>
<keyword evidence="3" id="KW-1185">Reference proteome</keyword>
<name>A0A8J3CXE4_9BACT</name>
<evidence type="ECO:0000256" key="1">
    <source>
        <dbReference type="SAM" id="SignalP"/>
    </source>
</evidence>
<dbReference type="AlphaFoldDB" id="A0A8J3CXE4"/>
<reference evidence="2" key="2">
    <citation type="submission" date="2020-09" db="EMBL/GenBank/DDBJ databases">
        <authorList>
            <person name="Sun Q."/>
            <person name="Kim S."/>
        </authorList>
    </citation>
    <scope>NUCLEOTIDE SEQUENCE</scope>
    <source>
        <strain evidence="2">KCTC 23224</strain>
    </source>
</reference>
<dbReference type="Proteomes" id="UP000642809">
    <property type="component" value="Unassembled WGS sequence"/>
</dbReference>
<accession>A0A8J3CXE4</accession>
<evidence type="ECO:0000313" key="2">
    <source>
        <dbReference type="EMBL" id="GHB33542.1"/>
    </source>
</evidence>
<dbReference type="RefSeq" id="WP_189579751.1">
    <property type="nucleotide sequence ID" value="NZ_BMYF01000006.1"/>
</dbReference>
<reference evidence="2" key="1">
    <citation type="journal article" date="2014" name="Int. J. Syst. Evol. Microbiol.">
        <title>Complete genome sequence of Corynebacterium casei LMG S-19264T (=DSM 44701T), isolated from a smear-ripened cheese.</title>
        <authorList>
            <consortium name="US DOE Joint Genome Institute (JGI-PGF)"/>
            <person name="Walter F."/>
            <person name="Albersmeier A."/>
            <person name="Kalinowski J."/>
            <person name="Ruckert C."/>
        </authorList>
    </citation>
    <scope>NUCLEOTIDE SEQUENCE</scope>
    <source>
        <strain evidence="2">KCTC 23224</strain>
    </source>
</reference>
<feature type="chain" id="PRO_5035210295" description="Lipoprotein" evidence="1">
    <location>
        <begin position="20"/>
        <end position="189"/>
    </location>
</feature>
<proteinExistence type="predicted"/>
<gene>
    <name evidence="2" type="ORF">GCM10008106_13340</name>
</gene>
<protein>
    <recommendedName>
        <fullName evidence="4">Lipoprotein</fullName>
    </recommendedName>
</protein>
<sequence length="189" mass="22099">MKPFSWLAVLLLTSIFVLSCIPEDSESLLKKDPKEIVDSEILFAKEWFETNKKNLVNNQSWQSARLNLVNFDENDFQAIWENSQKYHFRNGRKAVEVPVENAILIFPKDFEKEWDRIDVRTVIQTHLLLIENQLQEGFFAYLIRYYPSKSTGNVSSKSFNYSKLGEKWNGRISIFSLNGTLLQSFSMES</sequence>
<comment type="caution">
    <text evidence="2">The sequence shown here is derived from an EMBL/GenBank/DDBJ whole genome shotgun (WGS) entry which is preliminary data.</text>
</comment>
<evidence type="ECO:0008006" key="4">
    <source>
        <dbReference type="Google" id="ProtNLM"/>
    </source>
</evidence>